<protein>
    <submittedName>
        <fullName evidence="1">Uncharacterized protein</fullName>
    </submittedName>
</protein>
<accession>A0ABV8XQM5</accession>
<sequence length="283" mass="30164">MSGPDAQPTPPAARSAPALAGALVVLLLSVALAAVLLRIPPPPGMRPVAQPCSQLLAWKAAFQSLDGAVTPTVRGWRFAARGAVQAVSCTPGRLVLDGSGRAAQGQEPRLEVLINGRPVRTLELLQRRVQAVDIPEAGRIELLFLNSFYASEVRYAQISDLRMDNDECRFPSDVTVQAGAGDAWSAPARILTVMSRHAAQVSICRPGTLSLTVQGTRAGQALPVLRFMQGGQVLSTVTAPEAPQTLRIPVTRGPVTLQLLNPFARELASRELTLHGLQFTPRP</sequence>
<keyword evidence="2" id="KW-1185">Reference proteome</keyword>
<evidence type="ECO:0000313" key="1">
    <source>
        <dbReference type="EMBL" id="MFC4426952.1"/>
    </source>
</evidence>
<dbReference type="Proteomes" id="UP001595998">
    <property type="component" value="Unassembled WGS sequence"/>
</dbReference>
<proteinExistence type="predicted"/>
<dbReference type="EMBL" id="JBHSEH010000014">
    <property type="protein sequence ID" value="MFC4426952.1"/>
    <property type="molecule type" value="Genomic_DNA"/>
</dbReference>
<reference evidence="2" key="1">
    <citation type="journal article" date="2019" name="Int. J. Syst. Evol. Microbiol.">
        <title>The Global Catalogue of Microorganisms (GCM) 10K type strain sequencing project: providing services to taxonomists for standard genome sequencing and annotation.</title>
        <authorList>
            <consortium name="The Broad Institute Genomics Platform"/>
            <consortium name="The Broad Institute Genome Sequencing Center for Infectious Disease"/>
            <person name="Wu L."/>
            <person name="Ma J."/>
        </authorList>
    </citation>
    <scope>NUCLEOTIDE SEQUENCE [LARGE SCALE GENOMIC DNA]</scope>
    <source>
        <strain evidence="2">CCUG 56029</strain>
    </source>
</reference>
<evidence type="ECO:0000313" key="2">
    <source>
        <dbReference type="Proteomes" id="UP001595998"/>
    </source>
</evidence>
<dbReference type="RefSeq" id="WP_380039963.1">
    <property type="nucleotide sequence ID" value="NZ_JBHSEH010000014.1"/>
</dbReference>
<organism evidence="1 2">
    <name type="scientific">Deinococcus navajonensis</name>
    <dbReference type="NCBI Taxonomy" id="309884"/>
    <lineage>
        <taxon>Bacteria</taxon>
        <taxon>Thermotogati</taxon>
        <taxon>Deinococcota</taxon>
        <taxon>Deinococci</taxon>
        <taxon>Deinococcales</taxon>
        <taxon>Deinococcaceae</taxon>
        <taxon>Deinococcus</taxon>
    </lineage>
</organism>
<comment type="caution">
    <text evidence="1">The sequence shown here is derived from an EMBL/GenBank/DDBJ whole genome shotgun (WGS) entry which is preliminary data.</text>
</comment>
<gene>
    <name evidence="1" type="ORF">ACFOZ9_12100</name>
</gene>
<name>A0ABV8XQM5_9DEIO</name>